<keyword evidence="1" id="KW-0479">Metal-binding</keyword>
<feature type="region of interest" description="Disordered" evidence="5">
    <location>
        <begin position="315"/>
        <end position="334"/>
    </location>
</feature>
<feature type="domain" description="RING-type" evidence="6">
    <location>
        <begin position="425"/>
        <end position="466"/>
    </location>
</feature>
<dbReference type="Pfam" id="PF13639">
    <property type="entry name" value="zf-RING_2"/>
    <property type="match status" value="1"/>
</dbReference>
<feature type="compositionally biased region" description="Low complexity" evidence="5">
    <location>
        <begin position="42"/>
        <end position="56"/>
    </location>
</feature>
<dbReference type="CDD" id="cd16454">
    <property type="entry name" value="RING-H2_PA-TM-RING"/>
    <property type="match status" value="1"/>
</dbReference>
<dbReference type="Proteomes" id="UP001396334">
    <property type="component" value="Unassembled WGS sequence"/>
</dbReference>
<dbReference type="EMBL" id="JBBPBN010000079">
    <property type="protein sequence ID" value="KAK8983745.1"/>
    <property type="molecule type" value="Genomic_DNA"/>
</dbReference>
<reference evidence="7 8" key="1">
    <citation type="journal article" date="2024" name="G3 (Bethesda)">
        <title>Genome assembly of Hibiscus sabdariffa L. provides insights into metabolisms of medicinal natural products.</title>
        <authorList>
            <person name="Kim T."/>
        </authorList>
    </citation>
    <scope>NUCLEOTIDE SEQUENCE [LARGE SCALE GENOMIC DNA]</scope>
    <source>
        <strain evidence="7">TK-2024</strain>
        <tissue evidence="7">Old leaves</tissue>
    </source>
</reference>
<organism evidence="7 8">
    <name type="scientific">Hibiscus sabdariffa</name>
    <name type="common">roselle</name>
    <dbReference type="NCBI Taxonomy" id="183260"/>
    <lineage>
        <taxon>Eukaryota</taxon>
        <taxon>Viridiplantae</taxon>
        <taxon>Streptophyta</taxon>
        <taxon>Embryophyta</taxon>
        <taxon>Tracheophyta</taxon>
        <taxon>Spermatophyta</taxon>
        <taxon>Magnoliopsida</taxon>
        <taxon>eudicotyledons</taxon>
        <taxon>Gunneridae</taxon>
        <taxon>Pentapetalae</taxon>
        <taxon>rosids</taxon>
        <taxon>malvids</taxon>
        <taxon>Malvales</taxon>
        <taxon>Malvaceae</taxon>
        <taxon>Malvoideae</taxon>
        <taxon>Hibiscus</taxon>
    </lineage>
</organism>
<dbReference type="PROSITE" id="PS50089">
    <property type="entry name" value="ZF_RING_2"/>
    <property type="match status" value="1"/>
</dbReference>
<protein>
    <recommendedName>
        <fullName evidence="6">RING-type domain-containing protein</fullName>
    </recommendedName>
</protein>
<dbReference type="SMART" id="SM00744">
    <property type="entry name" value="RINGv"/>
    <property type="match status" value="1"/>
</dbReference>
<gene>
    <name evidence="7" type="ORF">V6N11_009532</name>
</gene>
<accession>A0ABR2P6E7</accession>
<dbReference type="InterPro" id="IPR011016">
    <property type="entry name" value="Znf_RING-CH"/>
</dbReference>
<feature type="compositionally biased region" description="Low complexity" evidence="5">
    <location>
        <begin position="269"/>
        <end position="290"/>
    </location>
</feature>
<evidence type="ECO:0000313" key="8">
    <source>
        <dbReference type="Proteomes" id="UP001396334"/>
    </source>
</evidence>
<evidence type="ECO:0000256" key="1">
    <source>
        <dbReference type="ARBA" id="ARBA00022723"/>
    </source>
</evidence>
<dbReference type="InterPro" id="IPR013083">
    <property type="entry name" value="Znf_RING/FYVE/PHD"/>
</dbReference>
<dbReference type="SUPFAM" id="SSF57850">
    <property type="entry name" value="RING/U-box"/>
    <property type="match status" value="1"/>
</dbReference>
<evidence type="ECO:0000256" key="2">
    <source>
        <dbReference type="ARBA" id="ARBA00022771"/>
    </source>
</evidence>
<evidence type="ECO:0000256" key="5">
    <source>
        <dbReference type="SAM" id="MobiDB-lite"/>
    </source>
</evidence>
<sequence length="470" mass="51993">MEDMDINSEKTDAIANKTEIFPHAGPENCLVEGGERGDEPRNSASSSSNSAPAGNSCHGKEKIEDVGLQGVGSIMDHAEGVDLSCGSHHSDVWPMAIGEERSVRHFNEQTENSPCIDMSEIGAEDDAENMLPKHTSTSGNAGESSRVIHRDAGVELLGSSLESSNTRDCESDAGSEAWARQIVEDENFARELQEAIFQDVPIHEDSEMMETIAGEHTFPTTSTHSHCETHQNDENVARASQQEEDTVPSRHSHNLGEPRQRRSTRQSRTRPSLRISRNSSNSRRGSARVSGTQLPWRTYRLTSYATLSRIRNQLRNRRRAVSSRTRNVPFPSDMNLDTIQGLNITEAMEDTAEHNMSDNTIQIHDSVDGAYARDLDLSENDDQTTDDSSDSDSLSALDENIDPYTLQINSLPLSKVQAENPDEVCVICLESPAIGETLRHLPCLHKFHKDCIDLWFSQNASCPICKSPIN</sequence>
<name>A0ABR2P6E7_9ROSI</name>
<dbReference type="SMART" id="SM00184">
    <property type="entry name" value="RING"/>
    <property type="match status" value="1"/>
</dbReference>
<dbReference type="PANTHER" id="PTHR45931">
    <property type="entry name" value="SI:CH211-59O9.10"/>
    <property type="match status" value="1"/>
</dbReference>
<comment type="caution">
    <text evidence="7">The sequence shown here is derived from an EMBL/GenBank/DDBJ whole genome shotgun (WGS) entry which is preliminary data.</text>
</comment>
<evidence type="ECO:0000256" key="3">
    <source>
        <dbReference type="ARBA" id="ARBA00022833"/>
    </source>
</evidence>
<keyword evidence="2 4" id="KW-0863">Zinc-finger</keyword>
<evidence type="ECO:0000256" key="4">
    <source>
        <dbReference type="PROSITE-ProRule" id="PRU00175"/>
    </source>
</evidence>
<dbReference type="InterPro" id="IPR001841">
    <property type="entry name" value="Znf_RING"/>
</dbReference>
<feature type="region of interest" description="Disordered" evidence="5">
    <location>
        <begin position="235"/>
        <end position="291"/>
    </location>
</feature>
<proteinExistence type="predicted"/>
<dbReference type="InterPro" id="IPR051834">
    <property type="entry name" value="RING_finger_E3_ligase"/>
</dbReference>
<keyword evidence="8" id="KW-1185">Reference proteome</keyword>
<evidence type="ECO:0000259" key="6">
    <source>
        <dbReference type="PROSITE" id="PS50089"/>
    </source>
</evidence>
<dbReference type="Gene3D" id="3.30.40.10">
    <property type="entry name" value="Zinc/RING finger domain, C3HC4 (zinc finger)"/>
    <property type="match status" value="1"/>
</dbReference>
<feature type="region of interest" description="Disordered" evidence="5">
    <location>
        <begin position="1"/>
        <end position="60"/>
    </location>
</feature>
<evidence type="ECO:0000313" key="7">
    <source>
        <dbReference type="EMBL" id="KAK8983745.1"/>
    </source>
</evidence>
<keyword evidence="3" id="KW-0862">Zinc</keyword>
<dbReference type="PANTHER" id="PTHR45931:SF16">
    <property type="entry name" value="RING_U-BOX SUPERFAMILY PROTEIN"/>
    <property type="match status" value="1"/>
</dbReference>